<accession>A0A7X5J9Y7</accession>
<dbReference type="AlphaFoldDB" id="A0A7X5J9Y7"/>
<proteinExistence type="predicted"/>
<keyword evidence="2" id="KW-0238">DNA-binding</keyword>
<dbReference type="PROSITE" id="PS50949">
    <property type="entry name" value="HTH_GNTR"/>
    <property type="match status" value="1"/>
</dbReference>
<dbReference type="InterPro" id="IPR036388">
    <property type="entry name" value="WH-like_DNA-bd_sf"/>
</dbReference>
<sequence length="217" mass="24326">MTLQDQTQTLGESTYEQLRRMIVSGELSAGTRLQEKPFADRLGVSRTPVREAIARLVSEGLVTRAQGGVPVVNKISISEIIEILHVRRLLECETARQAASVHVPVEAILSLRARTEQLLQRGRSSISEHADLDEEFHTTIARIAGSKLLADLVQNLKQKTRIFDKGFIPDRFEPGLNEHIEILDAILARDPARAEAGMRRHLDNVRESILASIHRLY</sequence>
<evidence type="ECO:0000313" key="5">
    <source>
        <dbReference type="EMBL" id="NBN79982.1"/>
    </source>
</evidence>
<name>A0A7X5J9Y7_9HYPH</name>
<dbReference type="SMART" id="SM00345">
    <property type="entry name" value="HTH_GNTR"/>
    <property type="match status" value="1"/>
</dbReference>
<dbReference type="PANTHER" id="PTHR43537:SF51">
    <property type="entry name" value="HTH-TYPE TRANSCRIPTIONAL REGULATOR LGOR-RELATED"/>
    <property type="match status" value="1"/>
</dbReference>
<dbReference type="Proteomes" id="UP000586722">
    <property type="component" value="Unassembled WGS sequence"/>
</dbReference>
<dbReference type="SMART" id="SM00895">
    <property type="entry name" value="FCD"/>
    <property type="match status" value="1"/>
</dbReference>
<keyword evidence="6" id="KW-1185">Reference proteome</keyword>
<dbReference type="InterPro" id="IPR000524">
    <property type="entry name" value="Tscrpt_reg_HTH_GntR"/>
</dbReference>
<dbReference type="InterPro" id="IPR011711">
    <property type="entry name" value="GntR_C"/>
</dbReference>
<evidence type="ECO:0000256" key="3">
    <source>
        <dbReference type="ARBA" id="ARBA00023163"/>
    </source>
</evidence>
<dbReference type="Pfam" id="PF07729">
    <property type="entry name" value="FCD"/>
    <property type="match status" value="1"/>
</dbReference>
<dbReference type="Pfam" id="PF00392">
    <property type="entry name" value="GntR"/>
    <property type="match status" value="1"/>
</dbReference>
<evidence type="ECO:0000313" key="6">
    <source>
        <dbReference type="Proteomes" id="UP000586722"/>
    </source>
</evidence>
<dbReference type="GO" id="GO:0003700">
    <property type="term" value="F:DNA-binding transcription factor activity"/>
    <property type="evidence" value="ECO:0007669"/>
    <property type="project" value="InterPro"/>
</dbReference>
<dbReference type="SUPFAM" id="SSF48008">
    <property type="entry name" value="GntR ligand-binding domain-like"/>
    <property type="match status" value="1"/>
</dbReference>
<gene>
    <name evidence="5" type="ORF">GWI72_17020</name>
</gene>
<dbReference type="RefSeq" id="WP_161709429.1">
    <property type="nucleotide sequence ID" value="NZ_JAABLQ010000002.1"/>
</dbReference>
<evidence type="ECO:0000256" key="2">
    <source>
        <dbReference type="ARBA" id="ARBA00023125"/>
    </source>
</evidence>
<feature type="domain" description="HTH gntR-type" evidence="4">
    <location>
        <begin position="8"/>
        <end position="75"/>
    </location>
</feature>
<dbReference type="EMBL" id="JAABLQ010000002">
    <property type="protein sequence ID" value="NBN79982.1"/>
    <property type="molecule type" value="Genomic_DNA"/>
</dbReference>
<protein>
    <submittedName>
        <fullName evidence="5">FCD domain-containing protein</fullName>
    </submittedName>
</protein>
<dbReference type="SUPFAM" id="SSF46785">
    <property type="entry name" value="Winged helix' DNA-binding domain"/>
    <property type="match status" value="1"/>
</dbReference>
<keyword evidence="1" id="KW-0805">Transcription regulation</keyword>
<dbReference type="PANTHER" id="PTHR43537">
    <property type="entry name" value="TRANSCRIPTIONAL REGULATOR, GNTR FAMILY"/>
    <property type="match status" value="1"/>
</dbReference>
<dbReference type="PRINTS" id="PR00035">
    <property type="entry name" value="HTHGNTR"/>
</dbReference>
<reference evidence="6" key="1">
    <citation type="submission" date="2020-01" db="EMBL/GenBank/DDBJ databases">
        <authorList>
            <person name="Fang Y."/>
            <person name="Sun R."/>
            <person name="Nie L."/>
            <person name="He J."/>
            <person name="Hao L."/>
            <person name="Wang L."/>
            <person name="Su S."/>
            <person name="Lv E."/>
            <person name="Zhang Z."/>
            <person name="Xie R."/>
            <person name="Liu H."/>
        </authorList>
    </citation>
    <scope>NUCLEOTIDE SEQUENCE [LARGE SCALE GENOMIC DNA]</scope>
    <source>
        <strain evidence="6">XCT-53</strain>
    </source>
</reference>
<organism evidence="5 6">
    <name type="scientific">Pannonibacter tanglangensis</name>
    <dbReference type="NCBI Taxonomy" id="2750084"/>
    <lineage>
        <taxon>Bacteria</taxon>
        <taxon>Pseudomonadati</taxon>
        <taxon>Pseudomonadota</taxon>
        <taxon>Alphaproteobacteria</taxon>
        <taxon>Hyphomicrobiales</taxon>
        <taxon>Stappiaceae</taxon>
        <taxon>Pannonibacter</taxon>
    </lineage>
</organism>
<dbReference type="Gene3D" id="1.20.120.530">
    <property type="entry name" value="GntR ligand-binding domain-like"/>
    <property type="match status" value="1"/>
</dbReference>
<evidence type="ECO:0000259" key="4">
    <source>
        <dbReference type="PROSITE" id="PS50949"/>
    </source>
</evidence>
<keyword evidence="3" id="KW-0804">Transcription</keyword>
<dbReference type="InterPro" id="IPR008920">
    <property type="entry name" value="TF_FadR/GntR_C"/>
</dbReference>
<dbReference type="GO" id="GO:0003677">
    <property type="term" value="F:DNA binding"/>
    <property type="evidence" value="ECO:0007669"/>
    <property type="project" value="UniProtKB-KW"/>
</dbReference>
<comment type="caution">
    <text evidence="5">The sequence shown here is derived from an EMBL/GenBank/DDBJ whole genome shotgun (WGS) entry which is preliminary data.</text>
</comment>
<dbReference type="InterPro" id="IPR036390">
    <property type="entry name" value="WH_DNA-bd_sf"/>
</dbReference>
<evidence type="ECO:0000256" key="1">
    <source>
        <dbReference type="ARBA" id="ARBA00023015"/>
    </source>
</evidence>
<dbReference type="CDD" id="cd07377">
    <property type="entry name" value="WHTH_GntR"/>
    <property type="match status" value="1"/>
</dbReference>
<dbReference type="Gene3D" id="1.10.10.10">
    <property type="entry name" value="Winged helix-like DNA-binding domain superfamily/Winged helix DNA-binding domain"/>
    <property type="match status" value="1"/>
</dbReference>